<dbReference type="EMBL" id="BPLQ01014696">
    <property type="protein sequence ID" value="GIY82234.1"/>
    <property type="molecule type" value="Genomic_DNA"/>
</dbReference>
<name>A0AAV4WKC6_9ARAC</name>
<gene>
    <name evidence="1" type="ORF">CDAR_252541</name>
</gene>
<organism evidence="1 2">
    <name type="scientific">Caerostris darwini</name>
    <dbReference type="NCBI Taxonomy" id="1538125"/>
    <lineage>
        <taxon>Eukaryota</taxon>
        <taxon>Metazoa</taxon>
        <taxon>Ecdysozoa</taxon>
        <taxon>Arthropoda</taxon>
        <taxon>Chelicerata</taxon>
        <taxon>Arachnida</taxon>
        <taxon>Araneae</taxon>
        <taxon>Araneomorphae</taxon>
        <taxon>Entelegynae</taxon>
        <taxon>Araneoidea</taxon>
        <taxon>Araneidae</taxon>
        <taxon>Caerostris</taxon>
    </lineage>
</organism>
<comment type="caution">
    <text evidence="1">The sequence shown here is derived from an EMBL/GenBank/DDBJ whole genome shotgun (WGS) entry which is preliminary data.</text>
</comment>
<keyword evidence="2" id="KW-1185">Reference proteome</keyword>
<dbReference type="Proteomes" id="UP001054837">
    <property type="component" value="Unassembled WGS sequence"/>
</dbReference>
<protein>
    <submittedName>
        <fullName evidence="1">Uncharacterized protein</fullName>
    </submittedName>
</protein>
<sequence length="138" mass="15583">MSNRKGSVCQESRKNSCLSAHFLARKTPFPLTNYGREQIMICPEERRIAGRSTSRSLHVWIHSLVIIDGQENRYPDSAGRYHFGWRKGEPDEQCVGHLPKKIRFVKVFLSVKGTESTRGEVEVDANLPHALSGGCSTR</sequence>
<proteinExistence type="predicted"/>
<dbReference type="AlphaFoldDB" id="A0AAV4WKC6"/>
<evidence type="ECO:0000313" key="1">
    <source>
        <dbReference type="EMBL" id="GIY82234.1"/>
    </source>
</evidence>
<reference evidence="1 2" key="1">
    <citation type="submission" date="2021-06" db="EMBL/GenBank/DDBJ databases">
        <title>Caerostris darwini draft genome.</title>
        <authorList>
            <person name="Kono N."/>
            <person name="Arakawa K."/>
        </authorList>
    </citation>
    <scope>NUCLEOTIDE SEQUENCE [LARGE SCALE GENOMIC DNA]</scope>
</reference>
<evidence type="ECO:0000313" key="2">
    <source>
        <dbReference type="Proteomes" id="UP001054837"/>
    </source>
</evidence>
<accession>A0AAV4WKC6</accession>